<dbReference type="Pfam" id="PF00388">
    <property type="entry name" value="PI-PLC-X"/>
    <property type="match status" value="1"/>
</dbReference>
<dbReference type="GeneID" id="37028753"/>
<dbReference type="RefSeq" id="XP_025359990.1">
    <property type="nucleotide sequence ID" value="XM_025506930.1"/>
</dbReference>
<dbReference type="SMART" id="SM00149">
    <property type="entry name" value="PLCYc"/>
    <property type="match status" value="1"/>
</dbReference>
<evidence type="ECO:0000313" key="4">
    <source>
        <dbReference type="EMBL" id="PWN25378.1"/>
    </source>
</evidence>
<comment type="catalytic activity">
    <reaction evidence="1">
        <text>a 1,2-diacyl-sn-glycero-3-phospho-(1D-myo-inositol-4,5-bisphosphate) + H2O = 1D-myo-inositol 1,4,5-trisphosphate + a 1,2-diacyl-sn-glycerol + H(+)</text>
        <dbReference type="Rhea" id="RHEA:33179"/>
        <dbReference type="ChEBI" id="CHEBI:15377"/>
        <dbReference type="ChEBI" id="CHEBI:15378"/>
        <dbReference type="ChEBI" id="CHEBI:17815"/>
        <dbReference type="ChEBI" id="CHEBI:58456"/>
        <dbReference type="ChEBI" id="CHEBI:203600"/>
        <dbReference type="EC" id="3.1.4.11"/>
    </reaction>
</comment>
<dbReference type="EC" id="3.1.4.11" evidence="1"/>
<dbReference type="Gene3D" id="3.20.20.190">
    <property type="entry name" value="Phosphatidylinositol (PI) phosphodiesterase"/>
    <property type="match status" value="1"/>
</dbReference>
<feature type="compositionally biased region" description="Acidic residues" evidence="2">
    <location>
        <begin position="32"/>
        <end position="43"/>
    </location>
</feature>
<evidence type="ECO:0000259" key="3">
    <source>
        <dbReference type="PROSITE" id="PS50008"/>
    </source>
</evidence>
<name>A0A316UKP9_9BASI</name>
<dbReference type="GO" id="GO:0051209">
    <property type="term" value="P:release of sequestered calcium ion into cytosol"/>
    <property type="evidence" value="ECO:0007669"/>
    <property type="project" value="TreeGrafter"/>
</dbReference>
<dbReference type="GO" id="GO:0004435">
    <property type="term" value="F:phosphatidylinositol-4,5-bisphosphate phospholipase C activity"/>
    <property type="evidence" value="ECO:0007669"/>
    <property type="project" value="UniProtKB-EC"/>
</dbReference>
<keyword evidence="5" id="KW-1185">Reference proteome</keyword>
<dbReference type="Gene3D" id="2.60.40.150">
    <property type="entry name" value="C2 domain"/>
    <property type="match status" value="1"/>
</dbReference>
<dbReference type="PROSITE" id="PS50008">
    <property type="entry name" value="PIPLC_Y_DOMAIN"/>
    <property type="match status" value="1"/>
</dbReference>
<dbReference type="InterPro" id="IPR001711">
    <property type="entry name" value="PLipase_C_Pinositol-sp_Y"/>
</dbReference>
<dbReference type="STRING" id="1569628.A0A316UKP9"/>
<dbReference type="OrthoDB" id="269822at2759"/>
<gene>
    <name evidence="4" type="ORF">BDZ90DRAFT_234213</name>
</gene>
<dbReference type="GO" id="GO:0048015">
    <property type="term" value="P:phosphatidylinositol-mediated signaling"/>
    <property type="evidence" value="ECO:0007669"/>
    <property type="project" value="TreeGrafter"/>
</dbReference>
<dbReference type="AlphaFoldDB" id="A0A316UKP9"/>
<evidence type="ECO:0000313" key="5">
    <source>
        <dbReference type="Proteomes" id="UP000245884"/>
    </source>
</evidence>
<keyword evidence="1" id="KW-0443">Lipid metabolism</keyword>
<evidence type="ECO:0000256" key="2">
    <source>
        <dbReference type="SAM" id="MobiDB-lite"/>
    </source>
</evidence>
<dbReference type="PROSITE" id="PS50007">
    <property type="entry name" value="PIPLC_X_DOMAIN"/>
    <property type="match status" value="1"/>
</dbReference>
<proteinExistence type="predicted"/>
<dbReference type="InterPro" id="IPR035892">
    <property type="entry name" value="C2_domain_sf"/>
</dbReference>
<dbReference type="PANTHER" id="PTHR10336">
    <property type="entry name" value="PHOSPHOINOSITIDE-SPECIFIC PHOSPHOLIPASE C FAMILY PROTEIN"/>
    <property type="match status" value="1"/>
</dbReference>
<dbReference type="InterPro" id="IPR017946">
    <property type="entry name" value="PLC-like_Pdiesterase_TIM-brl"/>
</dbReference>
<feature type="region of interest" description="Disordered" evidence="2">
    <location>
        <begin position="1"/>
        <end position="58"/>
    </location>
</feature>
<feature type="domain" description="PI-PLC Y-box" evidence="3">
    <location>
        <begin position="302"/>
        <end position="420"/>
    </location>
</feature>
<dbReference type="GO" id="GO:0016042">
    <property type="term" value="P:lipid catabolic process"/>
    <property type="evidence" value="ECO:0007669"/>
    <property type="project" value="UniProtKB-KW"/>
</dbReference>
<dbReference type="SUPFAM" id="SSF51695">
    <property type="entry name" value="PLC-like phosphodiesterases"/>
    <property type="match status" value="1"/>
</dbReference>
<dbReference type="CDD" id="cd00275">
    <property type="entry name" value="C2_PLC_like"/>
    <property type="match status" value="1"/>
</dbReference>
<dbReference type="PRINTS" id="PR00390">
    <property type="entry name" value="PHPHLIPASEC"/>
</dbReference>
<dbReference type="InterPro" id="IPR000909">
    <property type="entry name" value="PLipase_C_PInositol-sp_X_dom"/>
</dbReference>
<dbReference type="Proteomes" id="UP000245884">
    <property type="component" value="Unassembled WGS sequence"/>
</dbReference>
<sequence length="576" mass="63225">MSSSTPPQQEEKAPAIPTHRFAKLNPFRSEGDEGGEELGEDLTDLSVAGGGRGTLADGEDRKKLHVSYALRKFLHDQGEVKEAEVGKHEEEAPHSPAIQSILARQPTVVPTGPGGPNDRSHPLSSYLISSSHNSYLVGNQLRGKTSAERYTQILAAGCRCVEIDAWDGDDINEPKVTHGMTLVEHITFRSAVEAIGRQLEKEIQASKSVGAPLPLPIFISLENHCSAEGQRRLAAIMREVLAEKLVTEAVHADGTEAKLSDLEGKVITMVEWYAGDEAKAAAATEGKEGKDKETKVKIVPELATLGVYAQSVKPTSDAWLKGEMRDPANPLLNIGEGPLLEIIDKHEKPDAVVRHNASALMRVYPAGTRITSHNLNPVPFWGVGAQVAALNCQTFDHSMQLQEAMFDGTDGWALKPAYLRKEAGPRPTGTTVLRLTVAGGSDLPVPEGRDGEDIKPYVTCTLYHPNHVDEKPEKRKTSHYKRHKLSGMLHKHENPPPTSPFWHHPETLEWEYPADDLVFLRILVKSDDSFARNPVFAAAAVRVSYLQPGWCFLRLFNLRGEITRGTLLVKFEVGNK</sequence>
<dbReference type="SUPFAM" id="SSF49562">
    <property type="entry name" value="C2 domain (Calcium/lipid-binding domain, CaLB)"/>
    <property type="match status" value="1"/>
</dbReference>
<evidence type="ECO:0000256" key="1">
    <source>
        <dbReference type="RuleBase" id="RU361133"/>
    </source>
</evidence>
<dbReference type="InterPro" id="IPR001192">
    <property type="entry name" value="PI-PLC_fam"/>
</dbReference>
<reference evidence="4 5" key="1">
    <citation type="journal article" date="2018" name="Mol. Biol. Evol.">
        <title>Broad Genomic Sampling Reveals a Smut Pathogenic Ancestry of the Fungal Clade Ustilaginomycotina.</title>
        <authorList>
            <person name="Kijpornyongpan T."/>
            <person name="Mondo S.J."/>
            <person name="Barry K."/>
            <person name="Sandor L."/>
            <person name="Lee J."/>
            <person name="Lipzen A."/>
            <person name="Pangilinan J."/>
            <person name="LaButti K."/>
            <person name="Hainaut M."/>
            <person name="Henrissat B."/>
            <person name="Grigoriev I.V."/>
            <person name="Spatafora J.W."/>
            <person name="Aime M.C."/>
        </authorList>
    </citation>
    <scope>NUCLEOTIDE SEQUENCE [LARGE SCALE GENOMIC DNA]</scope>
    <source>
        <strain evidence="4 5">MCA 5214</strain>
    </source>
</reference>
<dbReference type="PANTHER" id="PTHR10336:SF169">
    <property type="entry name" value="PHOSPHOINOSITIDE PHOSPHOLIPASE C"/>
    <property type="match status" value="1"/>
</dbReference>
<dbReference type="Pfam" id="PF00387">
    <property type="entry name" value="PI-PLC-Y"/>
    <property type="match status" value="1"/>
</dbReference>
<keyword evidence="1" id="KW-0442">Lipid degradation</keyword>
<protein>
    <recommendedName>
        <fullName evidence="1">Phosphoinositide phospholipase C</fullName>
        <ecNumber evidence="1">3.1.4.11</ecNumber>
    </recommendedName>
</protein>
<dbReference type="EMBL" id="KZ819676">
    <property type="protein sequence ID" value="PWN25378.1"/>
    <property type="molecule type" value="Genomic_DNA"/>
</dbReference>
<organism evidence="4 5">
    <name type="scientific">Jaminaea rosea</name>
    <dbReference type="NCBI Taxonomy" id="1569628"/>
    <lineage>
        <taxon>Eukaryota</taxon>
        <taxon>Fungi</taxon>
        <taxon>Dikarya</taxon>
        <taxon>Basidiomycota</taxon>
        <taxon>Ustilaginomycotina</taxon>
        <taxon>Exobasidiomycetes</taxon>
        <taxon>Microstromatales</taxon>
        <taxon>Microstromatales incertae sedis</taxon>
        <taxon>Jaminaea</taxon>
    </lineage>
</organism>
<dbReference type="SMART" id="SM00148">
    <property type="entry name" value="PLCXc"/>
    <property type="match status" value="1"/>
</dbReference>
<accession>A0A316UKP9</accession>
<keyword evidence="1" id="KW-0378">Hydrolase</keyword>